<accession>A0A9J6EJ33</accession>
<protein>
    <submittedName>
        <fullName evidence="1">Uncharacterized protein</fullName>
    </submittedName>
</protein>
<evidence type="ECO:0000313" key="2">
    <source>
        <dbReference type="Proteomes" id="UP000821866"/>
    </source>
</evidence>
<organism evidence="1 2">
    <name type="scientific">Rhipicephalus microplus</name>
    <name type="common">Cattle tick</name>
    <name type="synonym">Boophilus microplus</name>
    <dbReference type="NCBI Taxonomy" id="6941"/>
    <lineage>
        <taxon>Eukaryota</taxon>
        <taxon>Metazoa</taxon>
        <taxon>Ecdysozoa</taxon>
        <taxon>Arthropoda</taxon>
        <taxon>Chelicerata</taxon>
        <taxon>Arachnida</taxon>
        <taxon>Acari</taxon>
        <taxon>Parasitiformes</taxon>
        <taxon>Ixodida</taxon>
        <taxon>Ixodoidea</taxon>
        <taxon>Ixodidae</taxon>
        <taxon>Rhipicephalinae</taxon>
        <taxon>Rhipicephalus</taxon>
        <taxon>Boophilus</taxon>
    </lineage>
</organism>
<sequence length="157" mass="17598">MVSMKRKHLHYLSTTWGSLRSETVRKCSRKCGFWRQPASKDTECSEYDSVACTFDIDDDIDEEYSSIGANAPFVAFVSIGDNVPTWELQSYADMVAEVVGAGAAKEVGDEALEDSGENESVCRLANFVESLTGLEALKSFFCRKKTMKMWTRIYNVC</sequence>
<evidence type="ECO:0000313" key="1">
    <source>
        <dbReference type="EMBL" id="KAH8034362.1"/>
    </source>
</evidence>
<gene>
    <name evidence="1" type="ORF">HPB51_023492</name>
</gene>
<comment type="caution">
    <text evidence="1">The sequence shown here is derived from an EMBL/GenBank/DDBJ whole genome shotgun (WGS) entry which is preliminary data.</text>
</comment>
<keyword evidence="2" id="KW-1185">Reference proteome</keyword>
<proteinExistence type="predicted"/>
<reference evidence="1" key="2">
    <citation type="submission" date="2021-09" db="EMBL/GenBank/DDBJ databases">
        <authorList>
            <person name="Jia N."/>
            <person name="Wang J."/>
            <person name="Shi W."/>
            <person name="Du L."/>
            <person name="Sun Y."/>
            <person name="Zhan W."/>
            <person name="Jiang J."/>
            <person name="Wang Q."/>
            <person name="Zhang B."/>
            <person name="Ji P."/>
            <person name="Sakyi L.B."/>
            <person name="Cui X."/>
            <person name="Yuan T."/>
            <person name="Jiang B."/>
            <person name="Yang W."/>
            <person name="Lam T.T.-Y."/>
            <person name="Chang Q."/>
            <person name="Ding S."/>
            <person name="Wang X."/>
            <person name="Zhu J."/>
            <person name="Ruan X."/>
            <person name="Zhao L."/>
            <person name="Wei J."/>
            <person name="Que T."/>
            <person name="Du C."/>
            <person name="Cheng J."/>
            <person name="Dai P."/>
            <person name="Han X."/>
            <person name="Huang E."/>
            <person name="Gao Y."/>
            <person name="Liu J."/>
            <person name="Shao H."/>
            <person name="Ye R."/>
            <person name="Li L."/>
            <person name="Wei W."/>
            <person name="Wang X."/>
            <person name="Wang C."/>
            <person name="Huo Q."/>
            <person name="Li W."/>
            <person name="Guo W."/>
            <person name="Chen H."/>
            <person name="Chen S."/>
            <person name="Zhou L."/>
            <person name="Zhou L."/>
            <person name="Ni X."/>
            <person name="Tian J."/>
            <person name="Zhou Y."/>
            <person name="Sheng Y."/>
            <person name="Liu T."/>
            <person name="Pan Y."/>
            <person name="Xia L."/>
            <person name="Li J."/>
            <person name="Zhao F."/>
            <person name="Cao W."/>
        </authorList>
    </citation>
    <scope>NUCLEOTIDE SEQUENCE</scope>
    <source>
        <strain evidence="1">Rmic-2018</strain>
        <tissue evidence="1">Larvae</tissue>
    </source>
</reference>
<dbReference type="AlphaFoldDB" id="A0A9J6EJ33"/>
<dbReference type="Proteomes" id="UP000821866">
    <property type="component" value="Chromosome 2"/>
</dbReference>
<dbReference type="EMBL" id="JABSTU010000004">
    <property type="protein sequence ID" value="KAH8034362.1"/>
    <property type="molecule type" value="Genomic_DNA"/>
</dbReference>
<reference evidence="1" key="1">
    <citation type="journal article" date="2020" name="Cell">
        <title>Large-Scale Comparative Analyses of Tick Genomes Elucidate Their Genetic Diversity and Vector Capacities.</title>
        <authorList>
            <consortium name="Tick Genome and Microbiome Consortium (TIGMIC)"/>
            <person name="Jia N."/>
            <person name="Wang J."/>
            <person name="Shi W."/>
            <person name="Du L."/>
            <person name="Sun Y."/>
            <person name="Zhan W."/>
            <person name="Jiang J.F."/>
            <person name="Wang Q."/>
            <person name="Zhang B."/>
            <person name="Ji P."/>
            <person name="Bell-Sakyi L."/>
            <person name="Cui X.M."/>
            <person name="Yuan T.T."/>
            <person name="Jiang B.G."/>
            <person name="Yang W.F."/>
            <person name="Lam T.T."/>
            <person name="Chang Q.C."/>
            <person name="Ding S.J."/>
            <person name="Wang X.J."/>
            <person name="Zhu J.G."/>
            <person name="Ruan X.D."/>
            <person name="Zhao L."/>
            <person name="Wei J.T."/>
            <person name="Ye R.Z."/>
            <person name="Que T.C."/>
            <person name="Du C.H."/>
            <person name="Zhou Y.H."/>
            <person name="Cheng J.X."/>
            <person name="Dai P.F."/>
            <person name="Guo W.B."/>
            <person name="Han X.H."/>
            <person name="Huang E.J."/>
            <person name="Li L.F."/>
            <person name="Wei W."/>
            <person name="Gao Y.C."/>
            <person name="Liu J.Z."/>
            <person name="Shao H.Z."/>
            <person name="Wang X."/>
            <person name="Wang C.C."/>
            <person name="Yang T.C."/>
            <person name="Huo Q.B."/>
            <person name="Li W."/>
            <person name="Chen H.Y."/>
            <person name="Chen S.E."/>
            <person name="Zhou L.G."/>
            <person name="Ni X.B."/>
            <person name="Tian J.H."/>
            <person name="Sheng Y."/>
            <person name="Liu T."/>
            <person name="Pan Y.S."/>
            <person name="Xia L.Y."/>
            <person name="Li J."/>
            <person name="Zhao F."/>
            <person name="Cao W.C."/>
        </authorList>
    </citation>
    <scope>NUCLEOTIDE SEQUENCE</scope>
    <source>
        <strain evidence="1">Rmic-2018</strain>
    </source>
</reference>
<name>A0A9J6EJ33_RHIMP</name>